<reference evidence="3 4" key="1">
    <citation type="submission" date="2019-04" db="EMBL/GenBank/DDBJ databases">
        <authorList>
            <person name="Alioto T."/>
            <person name="Alioto T."/>
        </authorList>
    </citation>
    <scope>NUCLEOTIDE SEQUENCE [LARGE SCALE GENOMIC DNA]</scope>
</reference>
<feature type="region of interest" description="Disordered" evidence="1">
    <location>
        <begin position="69"/>
        <end position="99"/>
    </location>
</feature>
<dbReference type="AlphaFoldDB" id="A0A5E4BN40"/>
<proteinExistence type="predicted"/>
<dbReference type="Proteomes" id="UP000662637">
    <property type="component" value="Unassembled WGS sequence"/>
</dbReference>
<evidence type="ECO:0000313" key="2">
    <source>
        <dbReference type="EMBL" id="KAF7459997.1"/>
    </source>
</evidence>
<name>A0A5E4BN40_MARMO</name>
<accession>A0A5E4BN40</accession>
<evidence type="ECO:0000256" key="1">
    <source>
        <dbReference type="SAM" id="MobiDB-lite"/>
    </source>
</evidence>
<organism evidence="3 4">
    <name type="scientific">Marmota monax</name>
    <name type="common">Woodchuck</name>
    <dbReference type="NCBI Taxonomy" id="9995"/>
    <lineage>
        <taxon>Eukaryota</taxon>
        <taxon>Metazoa</taxon>
        <taxon>Chordata</taxon>
        <taxon>Craniata</taxon>
        <taxon>Vertebrata</taxon>
        <taxon>Euteleostomi</taxon>
        <taxon>Mammalia</taxon>
        <taxon>Eutheria</taxon>
        <taxon>Euarchontoglires</taxon>
        <taxon>Glires</taxon>
        <taxon>Rodentia</taxon>
        <taxon>Sciuromorpha</taxon>
        <taxon>Sciuridae</taxon>
        <taxon>Xerinae</taxon>
        <taxon>Marmotini</taxon>
        <taxon>Marmota</taxon>
    </lineage>
</organism>
<evidence type="ECO:0000313" key="4">
    <source>
        <dbReference type="Proteomes" id="UP000335636"/>
    </source>
</evidence>
<evidence type="ECO:0000313" key="3">
    <source>
        <dbReference type="EMBL" id="VTJ70401.1"/>
    </source>
</evidence>
<dbReference type="EMBL" id="CABDUW010000506">
    <property type="protein sequence ID" value="VTJ70401.1"/>
    <property type="molecule type" value="Genomic_DNA"/>
</dbReference>
<gene>
    <name evidence="2" type="ORF">GHT09_019780</name>
    <name evidence="3" type="ORF">MONAX_5E032844</name>
</gene>
<dbReference type="Proteomes" id="UP000335636">
    <property type="component" value="Unassembled WGS sequence"/>
</dbReference>
<sequence>MWALSVPAELRTQKGQPWTVSTQRVPLRDPWPLTLTQKGSRNPICRTAGGQECAGLPRGPCPGNRIQEAALAPDPPRILPGRAPSKAGRENSRCSGSHL</sequence>
<reference evidence="2" key="2">
    <citation type="submission" date="2020-08" db="EMBL/GenBank/DDBJ databases">
        <authorList>
            <person name="Shumante A."/>
            <person name="Zimin A.V."/>
            <person name="Puiu D."/>
            <person name="Salzberg S.L."/>
        </authorList>
    </citation>
    <scope>NUCLEOTIDE SEQUENCE</scope>
    <source>
        <strain evidence="2">WC2-LM</strain>
        <tissue evidence="2">Liver</tissue>
    </source>
</reference>
<protein>
    <submittedName>
        <fullName evidence="3">Uncharacterized protein</fullName>
    </submittedName>
</protein>
<dbReference type="EMBL" id="WJEC01008806">
    <property type="protein sequence ID" value="KAF7459997.1"/>
    <property type="molecule type" value="Genomic_DNA"/>
</dbReference>
<keyword evidence="4" id="KW-1185">Reference proteome</keyword>